<accession>A0AAV4Y5J1</accession>
<dbReference type="EMBL" id="BPLR01001454">
    <property type="protein sequence ID" value="GIZ02403.1"/>
    <property type="molecule type" value="Genomic_DNA"/>
</dbReference>
<gene>
    <name evidence="1" type="ORF">CEXT_808671</name>
</gene>
<organism evidence="1 2">
    <name type="scientific">Caerostris extrusa</name>
    <name type="common">Bark spider</name>
    <name type="synonym">Caerostris bankana</name>
    <dbReference type="NCBI Taxonomy" id="172846"/>
    <lineage>
        <taxon>Eukaryota</taxon>
        <taxon>Metazoa</taxon>
        <taxon>Ecdysozoa</taxon>
        <taxon>Arthropoda</taxon>
        <taxon>Chelicerata</taxon>
        <taxon>Arachnida</taxon>
        <taxon>Araneae</taxon>
        <taxon>Araneomorphae</taxon>
        <taxon>Entelegynae</taxon>
        <taxon>Araneoidea</taxon>
        <taxon>Araneidae</taxon>
        <taxon>Caerostris</taxon>
    </lineage>
</organism>
<sequence length="148" mass="17402">MLITFQVPAQHSKTFLLIFNNFKVKKYATRNFSTRDRKERIEHLEKSEILSKFYEALCCTCAKFEDNKREGGGKRKDFLAREGWSESCLLLRGRPHRSADCWKNPLSFISEKCRRTRDQLSRAVFFHTLARKGNCKIKKRNISIPKLG</sequence>
<dbReference type="AlphaFoldDB" id="A0AAV4Y5J1"/>
<comment type="caution">
    <text evidence="1">The sequence shown here is derived from an EMBL/GenBank/DDBJ whole genome shotgun (WGS) entry which is preliminary data.</text>
</comment>
<proteinExistence type="predicted"/>
<evidence type="ECO:0000313" key="1">
    <source>
        <dbReference type="EMBL" id="GIZ02403.1"/>
    </source>
</evidence>
<reference evidence="1 2" key="1">
    <citation type="submission" date="2021-06" db="EMBL/GenBank/DDBJ databases">
        <title>Caerostris extrusa draft genome.</title>
        <authorList>
            <person name="Kono N."/>
            <person name="Arakawa K."/>
        </authorList>
    </citation>
    <scope>NUCLEOTIDE SEQUENCE [LARGE SCALE GENOMIC DNA]</scope>
</reference>
<protein>
    <submittedName>
        <fullName evidence="1">Uncharacterized protein</fullName>
    </submittedName>
</protein>
<dbReference type="Proteomes" id="UP001054945">
    <property type="component" value="Unassembled WGS sequence"/>
</dbReference>
<name>A0AAV4Y5J1_CAEEX</name>
<evidence type="ECO:0000313" key="2">
    <source>
        <dbReference type="Proteomes" id="UP001054945"/>
    </source>
</evidence>
<keyword evidence="2" id="KW-1185">Reference proteome</keyword>